<evidence type="ECO:0000256" key="11">
    <source>
        <dbReference type="RuleBase" id="RU000354"/>
    </source>
</evidence>
<dbReference type="InterPro" id="IPR015615">
    <property type="entry name" value="TGF-beta-rel"/>
</dbReference>
<dbReference type="GeneTree" id="ENSGT00940000160065"/>
<dbReference type="OrthoDB" id="6516235at2759"/>
<evidence type="ECO:0000259" key="13">
    <source>
        <dbReference type="PROSITE" id="PS51362"/>
    </source>
</evidence>
<evidence type="ECO:0000313" key="14">
    <source>
        <dbReference type="Ensembl" id="ENSLLEP00000018863.1"/>
    </source>
</evidence>
<reference evidence="14" key="2">
    <citation type="submission" date="2025-09" db="UniProtKB">
        <authorList>
            <consortium name="Ensembl"/>
        </authorList>
    </citation>
    <scope>IDENTIFICATION</scope>
</reference>
<evidence type="ECO:0000256" key="8">
    <source>
        <dbReference type="ARBA" id="ARBA00023157"/>
    </source>
</evidence>
<keyword evidence="12" id="KW-1133">Transmembrane helix</keyword>
<evidence type="ECO:0000256" key="6">
    <source>
        <dbReference type="ARBA" id="ARBA00022729"/>
    </source>
</evidence>
<evidence type="ECO:0000256" key="2">
    <source>
        <dbReference type="ARBA" id="ARBA00004613"/>
    </source>
</evidence>
<dbReference type="PANTHER" id="PTHR11848">
    <property type="entry name" value="TGF-BETA FAMILY"/>
    <property type="match status" value="1"/>
</dbReference>
<dbReference type="InterPro" id="IPR001318">
    <property type="entry name" value="Inhibin_betaC"/>
</dbReference>
<evidence type="ECO:0000256" key="12">
    <source>
        <dbReference type="SAM" id="Phobius"/>
    </source>
</evidence>
<keyword evidence="9" id="KW-0325">Glycoprotein</keyword>
<keyword evidence="12" id="KW-0812">Transmembrane</keyword>
<comment type="subunit">
    <text evidence="10">Homodimeric or heterodimeric through association with alpha and beta subunits, linked by one or more disulfide bonds. Inhibins are heterodimers of one alpha and one beta subunit. Activins are homo- or heterodimers of beta subunits only.</text>
</comment>
<evidence type="ECO:0000256" key="4">
    <source>
        <dbReference type="ARBA" id="ARBA00022525"/>
    </source>
</evidence>
<evidence type="ECO:0000256" key="7">
    <source>
        <dbReference type="ARBA" id="ARBA00023030"/>
    </source>
</evidence>
<comment type="function">
    <text evidence="1">Inhibins and activins inhibit and activate, respectively, the secretion of follitropin by the pituitary gland. Inhibins/activins are involved in regulating a number of diverse functions such as hypothalamic and pituitary hormone secretion, gonadal hormone secretion, germ cell development and maturation, erythroid differentiation, insulin secretion, nerve cell survival, embryonic axial development or bone growth, depending on their subunit composition. Inhibins appear to oppose the functions of activins.</text>
</comment>
<dbReference type="SMART" id="SM00204">
    <property type="entry name" value="TGFB"/>
    <property type="match status" value="1"/>
</dbReference>
<dbReference type="InterPro" id="IPR029034">
    <property type="entry name" value="Cystine-knot_cytokine"/>
</dbReference>
<keyword evidence="15" id="KW-1185">Reference proteome</keyword>
<protein>
    <submittedName>
        <fullName evidence="14">Inhibin subunit beta C</fullName>
    </submittedName>
</protein>
<dbReference type="GO" id="GO:0005125">
    <property type="term" value="F:cytokine activity"/>
    <property type="evidence" value="ECO:0007669"/>
    <property type="project" value="TreeGrafter"/>
</dbReference>
<dbReference type="PROSITE" id="PS00250">
    <property type="entry name" value="TGF_BETA_1"/>
    <property type="match status" value="1"/>
</dbReference>
<evidence type="ECO:0000256" key="5">
    <source>
        <dbReference type="ARBA" id="ARBA00022702"/>
    </source>
</evidence>
<dbReference type="GO" id="GO:0005179">
    <property type="term" value="F:hormone activity"/>
    <property type="evidence" value="ECO:0007669"/>
    <property type="project" value="UniProtKB-KW"/>
</dbReference>
<reference evidence="14" key="1">
    <citation type="submission" date="2025-08" db="UniProtKB">
        <authorList>
            <consortium name="Ensembl"/>
        </authorList>
    </citation>
    <scope>IDENTIFICATION</scope>
</reference>
<dbReference type="SUPFAM" id="SSF57501">
    <property type="entry name" value="Cystine-knot cytokines"/>
    <property type="match status" value="1"/>
</dbReference>
<dbReference type="PROSITE" id="PS51362">
    <property type="entry name" value="TGF_BETA_2"/>
    <property type="match status" value="1"/>
</dbReference>
<accession>A0A8C5MS42</accession>
<gene>
    <name evidence="14" type="primary">INHBC</name>
</gene>
<keyword evidence="5" id="KW-0372">Hormone</keyword>
<feature type="domain" description="TGF-beta family profile" evidence="13">
    <location>
        <begin position="265"/>
        <end position="383"/>
    </location>
</feature>
<dbReference type="AlphaFoldDB" id="A0A8C5MS42"/>
<dbReference type="Ensembl" id="ENSLLET00000019606.1">
    <property type="protein sequence ID" value="ENSLLEP00000018863.1"/>
    <property type="gene ID" value="ENSLLEG00000011984.1"/>
</dbReference>
<feature type="transmembrane region" description="Helical" evidence="12">
    <location>
        <begin position="12"/>
        <end position="38"/>
    </location>
</feature>
<dbReference type="InterPro" id="IPR001839">
    <property type="entry name" value="TGF-b_C"/>
</dbReference>
<sequence length="383" mass="43798">MIYLGFRKLLNIFSYVFFIFADNIMRIAIFLSLLLVALQTLVVETTCSSCSTSSQPLEGLTTKEILVEVAKENILNKLHLRQRPNISHTISRETLAQVLQRLNIRSDKDSEGELPRENGEWNDNWDIDQDYEIISFADIDTSMTSRTILHFHLSTEKNKQQEIRHAAVWLYLNALSGRKVTLSVALSLPLEQTLEDKFQIEVLRNSWYTIPLPSLTKRALSSGEEDIYLQMECFDCQDMPLMDNISDAQHPFLVLKVHNIKESPRNRRHITDCISDFDMCCLKNFYIDFKEIGWSDWIISPEGYNMNLCEGRCPIHLARAPGIAASSHTAIFSLIKANNVYSSLSSCCIPTKRRPLSVLYFDKNNAIVKTDIPDMIVESCGCT</sequence>
<comment type="subcellular location">
    <subcellularLocation>
        <location evidence="2">Secreted</location>
    </subcellularLocation>
</comment>
<keyword evidence="12" id="KW-0472">Membrane</keyword>
<name>A0A8C5MS42_9ANUR</name>
<dbReference type="Gene3D" id="2.10.90.10">
    <property type="entry name" value="Cystine-knot cytokines"/>
    <property type="match status" value="1"/>
</dbReference>
<evidence type="ECO:0000256" key="3">
    <source>
        <dbReference type="ARBA" id="ARBA00006656"/>
    </source>
</evidence>
<dbReference type="InterPro" id="IPR017948">
    <property type="entry name" value="TGFb_CS"/>
</dbReference>
<keyword evidence="8" id="KW-1015">Disulfide bond</keyword>
<dbReference type="PANTHER" id="PTHR11848:SF301">
    <property type="entry name" value="INHIBIN BETA C CHAIN"/>
    <property type="match status" value="1"/>
</dbReference>
<dbReference type="GO" id="GO:0005615">
    <property type="term" value="C:extracellular space"/>
    <property type="evidence" value="ECO:0007669"/>
    <property type="project" value="TreeGrafter"/>
</dbReference>
<dbReference type="FunFam" id="2.10.90.10:FF:000005">
    <property type="entry name" value="Inhibin beta A chain"/>
    <property type="match status" value="1"/>
</dbReference>
<evidence type="ECO:0000256" key="10">
    <source>
        <dbReference type="ARBA" id="ARBA00026046"/>
    </source>
</evidence>
<evidence type="ECO:0000256" key="1">
    <source>
        <dbReference type="ARBA" id="ARBA00002588"/>
    </source>
</evidence>
<dbReference type="PRINTS" id="PR00672">
    <property type="entry name" value="INHIBINBC"/>
</dbReference>
<proteinExistence type="inferred from homology"/>
<keyword evidence="7 11" id="KW-0339">Growth factor</keyword>
<keyword evidence="4" id="KW-0964">Secreted</keyword>
<dbReference type="Gene3D" id="2.60.120.970">
    <property type="match status" value="1"/>
</dbReference>
<evidence type="ECO:0000313" key="15">
    <source>
        <dbReference type="Proteomes" id="UP000694569"/>
    </source>
</evidence>
<organism evidence="14 15">
    <name type="scientific">Leptobrachium leishanense</name>
    <name type="common">Leishan spiny toad</name>
    <dbReference type="NCBI Taxonomy" id="445787"/>
    <lineage>
        <taxon>Eukaryota</taxon>
        <taxon>Metazoa</taxon>
        <taxon>Chordata</taxon>
        <taxon>Craniata</taxon>
        <taxon>Vertebrata</taxon>
        <taxon>Euteleostomi</taxon>
        <taxon>Amphibia</taxon>
        <taxon>Batrachia</taxon>
        <taxon>Anura</taxon>
        <taxon>Pelobatoidea</taxon>
        <taxon>Megophryidae</taxon>
        <taxon>Leptobrachium</taxon>
    </lineage>
</organism>
<comment type="similarity">
    <text evidence="3 11">Belongs to the TGF-beta family.</text>
</comment>
<dbReference type="GO" id="GO:0008083">
    <property type="term" value="F:growth factor activity"/>
    <property type="evidence" value="ECO:0007669"/>
    <property type="project" value="UniProtKB-KW"/>
</dbReference>
<dbReference type="Proteomes" id="UP000694569">
    <property type="component" value="Unplaced"/>
</dbReference>
<evidence type="ECO:0000256" key="9">
    <source>
        <dbReference type="ARBA" id="ARBA00023180"/>
    </source>
</evidence>
<dbReference type="Pfam" id="PF00019">
    <property type="entry name" value="TGF_beta"/>
    <property type="match status" value="1"/>
</dbReference>
<keyword evidence="6" id="KW-0732">Signal</keyword>